<reference evidence="6 7" key="1">
    <citation type="journal article" date="2012" name="Science">
        <title>Ecological populations of bacteria act as socially cohesive units of antibiotic production and resistance.</title>
        <authorList>
            <person name="Cordero O.X."/>
            <person name="Wildschutte H."/>
            <person name="Kirkup B."/>
            <person name="Proehl S."/>
            <person name="Ngo L."/>
            <person name="Hussain F."/>
            <person name="Le Roux F."/>
            <person name="Mincer T."/>
            <person name="Polz M.F."/>
        </authorList>
    </citation>
    <scope>NUCLEOTIDE SEQUENCE [LARGE SCALE GENOMIC DNA]</scope>
    <source>
        <strain evidence="6 7">5S-186</strain>
    </source>
</reference>
<evidence type="ECO:0000256" key="2">
    <source>
        <dbReference type="ARBA" id="ARBA00022692"/>
    </source>
</evidence>
<feature type="transmembrane region" description="Helical" evidence="5">
    <location>
        <begin position="349"/>
        <end position="367"/>
    </location>
</feature>
<keyword evidence="2 5" id="KW-0812">Transmembrane</keyword>
<evidence type="ECO:0000256" key="4">
    <source>
        <dbReference type="ARBA" id="ARBA00023136"/>
    </source>
</evidence>
<dbReference type="PANTHER" id="PTHR43424">
    <property type="entry name" value="LOCUS PUTATIVE PROTEIN 1-RELATED"/>
    <property type="match status" value="1"/>
</dbReference>
<dbReference type="Pfam" id="PF01943">
    <property type="entry name" value="Polysacc_synt"/>
    <property type="match status" value="1"/>
</dbReference>
<keyword evidence="4 5" id="KW-0472">Membrane</keyword>
<evidence type="ECO:0000256" key="5">
    <source>
        <dbReference type="SAM" id="Phobius"/>
    </source>
</evidence>
<accession>A0ABX3AQM4</accession>
<comment type="subcellular location">
    <subcellularLocation>
        <location evidence="1">Membrane</location>
        <topology evidence="1">Multi-pass membrane protein</topology>
    </subcellularLocation>
</comment>
<protein>
    <recommendedName>
        <fullName evidence="8">Polysaccharide biosynthesis protein C-terminal domain-containing protein</fullName>
    </recommendedName>
</protein>
<feature type="transmembrane region" description="Helical" evidence="5">
    <location>
        <begin position="166"/>
        <end position="186"/>
    </location>
</feature>
<evidence type="ECO:0000256" key="3">
    <source>
        <dbReference type="ARBA" id="ARBA00022989"/>
    </source>
</evidence>
<keyword evidence="3 5" id="KW-1133">Transmembrane helix</keyword>
<dbReference type="PANTHER" id="PTHR43424:SF1">
    <property type="entry name" value="LOCUS PUTATIVE PROTEIN 1-RELATED"/>
    <property type="match status" value="1"/>
</dbReference>
<feature type="transmembrane region" description="Helical" evidence="5">
    <location>
        <begin position="38"/>
        <end position="57"/>
    </location>
</feature>
<dbReference type="InterPro" id="IPR002797">
    <property type="entry name" value="Polysacc_synth"/>
</dbReference>
<dbReference type="Proteomes" id="UP000095059">
    <property type="component" value="Unassembled WGS sequence"/>
</dbReference>
<evidence type="ECO:0008006" key="8">
    <source>
        <dbReference type="Google" id="ProtNLM"/>
    </source>
</evidence>
<organism evidence="6 7">
    <name type="scientific">Aliivibrio logei 5S-186</name>
    <dbReference type="NCBI Taxonomy" id="626086"/>
    <lineage>
        <taxon>Bacteria</taxon>
        <taxon>Pseudomonadati</taxon>
        <taxon>Pseudomonadota</taxon>
        <taxon>Gammaproteobacteria</taxon>
        <taxon>Vibrionales</taxon>
        <taxon>Vibrionaceae</taxon>
        <taxon>Aliivibrio</taxon>
    </lineage>
</organism>
<feature type="transmembrane region" description="Helical" evidence="5">
    <location>
        <begin position="226"/>
        <end position="253"/>
    </location>
</feature>
<dbReference type="EMBL" id="AJYJ02000135">
    <property type="protein sequence ID" value="OEF10077.1"/>
    <property type="molecule type" value="Genomic_DNA"/>
</dbReference>
<dbReference type="RefSeq" id="WP_017020718.1">
    <property type="nucleotide sequence ID" value="NZ_AJYJ02000135.1"/>
</dbReference>
<evidence type="ECO:0000313" key="6">
    <source>
        <dbReference type="EMBL" id="OEF10077.1"/>
    </source>
</evidence>
<evidence type="ECO:0000313" key="7">
    <source>
        <dbReference type="Proteomes" id="UP000095059"/>
    </source>
</evidence>
<evidence type="ECO:0000256" key="1">
    <source>
        <dbReference type="ARBA" id="ARBA00004141"/>
    </source>
</evidence>
<name>A0ABX3AQM4_ALILO</name>
<feature type="transmembrane region" description="Helical" evidence="5">
    <location>
        <begin position="108"/>
        <end position="130"/>
    </location>
</feature>
<feature type="transmembrane region" description="Helical" evidence="5">
    <location>
        <begin position="198"/>
        <end position="220"/>
    </location>
</feature>
<dbReference type="InterPro" id="IPR052556">
    <property type="entry name" value="PolySynth_Transporter"/>
</dbReference>
<gene>
    <name evidence="6" type="ORF">A1Q5_14065</name>
</gene>
<keyword evidence="7" id="KW-1185">Reference proteome</keyword>
<comment type="caution">
    <text evidence="6">The sequence shown here is derived from an EMBL/GenBank/DDBJ whole genome shotgun (WGS) entry which is preliminary data.</text>
</comment>
<feature type="transmembrane region" description="Helical" evidence="5">
    <location>
        <begin position="373"/>
        <end position="392"/>
    </location>
</feature>
<feature type="transmembrane region" description="Helical" evidence="5">
    <location>
        <begin position="14"/>
        <end position="32"/>
    </location>
</feature>
<feature type="transmembrane region" description="Helical" evidence="5">
    <location>
        <begin position="274"/>
        <end position="296"/>
    </location>
</feature>
<feature type="transmembrane region" description="Helical" evidence="5">
    <location>
        <begin position="142"/>
        <end position="160"/>
    </location>
</feature>
<feature type="transmembrane region" description="Helical" evidence="5">
    <location>
        <begin position="77"/>
        <end position="102"/>
    </location>
</feature>
<sequence length="423" mass="48541">MYFKNISWLALEKVIKLISMFVTSIILSRALGVFDFGLYNFIISITLLVSPFVMYGFDEYCFQKFITIKSKKYLEKLINTCVSIRLLLSLLAISLSLIMYLFSYSDKIIYFIIAISHLTLSSLSIFQIYNNAKLKSIINAKVNLAVMILMIGIRFLLFKLNVGLEIYLFTYSLELMIIGIMSYKTYPGNVRIDFDFKFFFMISKKVLPLMASSLAIVVYYKIDQMMLGFMVGFDAVGIYSIQAQVVLAVNLFLQIIINGTFPAWFENGVIKDNLLIGVYKISIWFSLISITVSFFYSELFIDIFWGKEYIQASEVLIITLFGTIFSGIGFISSKQMIFMKLQYFRMKRVIFGMFINIILNLILIPIIGINGAAIATVIAHVYSGVLGNAFSIKTRPILSKQLISFKLYKVSEIIYLYRKIRYG</sequence>
<proteinExistence type="predicted"/>
<feature type="transmembrane region" description="Helical" evidence="5">
    <location>
        <begin position="316"/>
        <end position="337"/>
    </location>
</feature>